<evidence type="ECO:0000313" key="1">
    <source>
        <dbReference type="EMBL" id="JAS31658.1"/>
    </source>
</evidence>
<reference evidence="1" key="1">
    <citation type="submission" date="2015-12" db="EMBL/GenBank/DDBJ databases">
        <title>De novo transcriptome assembly of four potential Pierce s Disease insect vectors from Arizona vineyards.</title>
        <authorList>
            <person name="Tassone E.E."/>
        </authorList>
    </citation>
    <scope>NUCLEOTIDE SEQUENCE</scope>
</reference>
<dbReference type="AlphaFoldDB" id="A0A1B6E160"/>
<organism evidence="1">
    <name type="scientific">Clastoptera arizonana</name>
    <name type="common">Arizona spittle bug</name>
    <dbReference type="NCBI Taxonomy" id="38151"/>
    <lineage>
        <taxon>Eukaryota</taxon>
        <taxon>Metazoa</taxon>
        <taxon>Ecdysozoa</taxon>
        <taxon>Arthropoda</taxon>
        <taxon>Hexapoda</taxon>
        <taxon>Insecta</taxon>
        <taxon>Pterygota</taxon>
        <taxon>Neoptera</taxon>
        <taxon>Paraneoptera</taxon>
        <taxon>Hemiptera</taxon>
        <taxon>Auchenorrhyncha</taxon>
        <taxon>Cercopoidea</taxon>
        <taxon>Clastopteridae</taxon>
        <taxon>Clastoptera</taxon>
    </lineage>
</organism>
<name>A0A1B6E160_9HEMI</name>
<gene>
    <name evidence="1" type="ORF">g.4021</name>
</gene>
<feature type="non-terminal residue" evidence="1">
    <location>
        <position position="118"/>
    </location>
</feature>
<dbReference type="EMBL" id="GEDC01005640">
    <property type="protein sequence ID" value="JAS31658.1"/>
    <property type="molecule type" value="Transcribed_RNA"/>
</dbReference>
<proteinExistence type="predicted"/>
<protein>
    <submittedName>
        <fullName evidence="1">Uncharacterized protein</fullName>
    </submittedName>
</protein>
<accession>A0A1B6E160</accession>
<sequence length="118" mass="13598">MDAFYGIKFFPHDAMDTYTHSNNIENANTYPCEVLKDNWLKSNHQLKLLQLFPECKGDIKTIMEIHGEKGCKDYSPIPHLFENDDSLAVTVINRNKTSLKLKEEIVNAPDKAYKILPK</sequence>